<feature type="transmembrane region" description="Helical" evidence="11">
    <location>
        <begin position="148"/>
        <end position="172"/>
    </location>
</feature>
<dbReference type="InterPro" id="IPR003439">
    <property type="entry name" value="ABC_transporter-like_ATP-bd"/>
</dbReference>
<dbReference type="Gene3D" id="3.30.565.10">
    <property type="entry name" value="Histidine kinase-like ATPase, C-terminal domain"/>
    <property type="match status" value="1"/>
</dbReference>
<dbReference type="InterPro" id="IPR003593">
    <property type="entry name" value="AAA+_ATPase"/>
</dbReference>
<dbReference type="PROSITE" id="PS00211">
    <property type="entry name" value="ABC_TRANSPORTER_1"/>
    <property type="match status" value="1"/>
</dbReference>
<dbReference type="InterPro" id="IPR011527">
    <property type="entry name" value="ABC1_TM_dom"/>
</dbReference>
<evidence type="ECO:0000256" key="3">
    <source>
        <dbReference type="ARBA" id="ARBA00022475"/>
    </source>
</evidence>
<dbReference type="SUPFAM" id="SSF52540">
    <property type="entry name" value="P-loop containing nucleoside triphosphate hydrolases"/>
    <property type="match status" value="1"/>
</dbReference>
<keyword evidence="2" id="KW-0813">Transport</keyword>
<evidence type="ECO:0000259" key="14">
    <source>
        <dbReference type="PROSITE" id="PS50929"/>
    </source>
</evidence>
<dbReference type="SUPFAM" id="SSF52172">
    <property type="entry name" value="CheY-like"/>
    <property type="match status" value="1"/>
</dbReference>
<evidence type="ECO:0000256" key="4">
    <source>
        <dbReference type="ARBA" id="ARBA00022519"/>
    </source>
</evidence>
<evidence type="ECO:0000259" key="13">
    <source>
        <dbReference type="PROSITE" id="PS50893"/>
    </source>
</evidence>
<keyword evidence="6" id="KW-0547">Nucleotide-binding</keyword>
<evidence type="ECO:0000256" key="6">
    <source>
        <dbReference type="ARBA" id="ARBA00022741"/>
    </source>
</evidence>
<dbReference type="InterPro" id="IPR017871">
    <property type="entry name" value="ABC_transporter-like_CS"/>
</dbReference>
<dbReference type="GO" id="GO:0000160">
    <property type="term" value="P:phosphorelay signal transduction system"/>
    <property type="evidence" value="ECO:0007669"/>
    <property type="project" value="InterPro"/>
</dbReference>
<protein>
    <submittedName>
        <fullName evidence="15">Putative ABC transport protein, ATP-binding protein</fullName>
    </submittedName>
</protein>
<dbReference type="PROSITE" id="PS50893">
    <property type="entry name" value="ABC_TRANSPORTER_2"/>
    <property type="match status" value="1"/>
</dbReference>
<dbReference type="GO" id="GO:0016887">
    <property type="term" value="F:ATP hydrolysis activity"/>
    <property type="evidence" value="ECO:0007669"/>
    <property type="project" value="InterPro"/>
</dbReference>
<dbReference type="AlphaFoldDB" id="A0A0P0RK77"/>
<evidence type="ECO:0000256" key="7">
    <source>
        <dbReference type="ARBA" id="ARBA00022840"/>
    </source>
</evidence>
<dbReference type="FunFam" id="3.40.50.300:FF:000186">
    <property type="entry name" value="ATP-binding cassette sub-family B member 7, mitochondrial"/>
    <property type="match status" value="1"/>
</dbReference>
<feature type="transmembrane region" description="Helical" evidence="11">
    <location>
        <begin position="37"/>
        <end position="59"/>
    </location>
</feature>
<evidence type="ECO:0000256" key="9">
    <source>
        <dbReference type="ARBA" id="ARBA00023136"/>
    </source>
</evidence>
<evidence type="ECO:0000259" key="12">
    <source>
        <dbReference type="PROSITE" id="PS50110"/>
    </source>
</evidence>
<evidence type="ECO:0000313" key="15">
    <source>
        <dbReference type="EMBL" id="ALL69082.1"/>
    </source>
</evidence>
<dbReference type="InterPro" id="IPR036640">
    <property type="entry name" value="ABC1_TM_sf"/>
</dbReference>
<feature type="domain" description="ABC transporter" evidence="13">
    <location>
        <begin position="361"/>
        <end position="595"/>
    </location>
</feature>
<feature type="transmembrane region" description="Helical" evidence="11">
    <location>
        <begin position="71"/>
        <end position="91"/>
    </location>
</feature>
<dbReference type="PANTHER" id="PTHR24221">
    <property type="entry name" value="ATP-BINDING CASSETTE SUB-FAMILY B"/>
    <property type="match status" value="1"/>
</dbReference>
<dbReference type="Pfam" id="PF00005">
    <property type="entry name" value="ABC_tran"/>
    <property type="match status" value="1"/>
</dbReference>
<dbReference type="SUPFAM" id="SSF90123">
    <property type="entry name" value="ABC transporter transmembrane region"/>
    <property type="match status" value="1"/>
</dbReference>
<keyword evidence="3" id="KW-1003">Cell membrane</keyword>
<dbReference type="EMBL" id="CP012747">
    <property type="protein sequence ID" value="ALL69082.1"/>
    <property type="molecule type" value="Genomic_DNA"/>
</dbReference>
<dbReference type="Pfam" id="PF00072">
    <property type="entry name" value="Response_reg"/>
    <property type="match status" value="1"/>
</dbReference>
<dbReference type="SMART" id="SM00448">
    <property type="entry name" value="REC"/>
    <property type="match status" value="1"/>
</dbReference>
<accession>A0A0P0RK77</accession>
<sequence length="903" mass="98899">MRNSTDRTMNPTHATTRAQIKRLIVRDLLAAVLKYRAITAASFALMILAKLSAVAIPLTLKHIVDELSHPASPVVFPVFLVLAYALLRFFADALNEVRDVVFSPVTQRTVADFAERTFDHLQRLGARFHARRETGAVVRDVQKGTDGIGFLLGTALFSILPTFIEIGTIIAIVMRNYAWTFTIIIAATFTCYALYTYVFTQRRLVVQRRVNGIEAQSDGRLVDSLLNYDTVKFFATEETETRRLSDILAQWIDARIANQRALTALHIGQSGVIATGIAAVVLLAVQNVTTGAMSVGDLVLINAYIIQVCMPLNTLGFVFRETNDAKVNVERMFAILIARGIPGEDIDMPDAKPLVVTHGAIEFDHVNFGYDPARPVLRDVTFHVHPGHRLAVVGGSGSGKSTLVRLLFRIYQTGSGRVLIDGQDVRAITQKSLREAIGIVPQDTVLFNETIAYNIAYGRQGATRADVVRAARAAQIDEFIERLPDHYDTRVGERGVLLSGGERQRIAIARAILKDPRIIVFDEATSALDTRSERAIQAELNRLARGRTSVSIAHRLSTVVDADWILVMEHGRIVEQGTHEDLLARNAVYAKMWALQWQQGELEHLQRKVSSESVRIGALIADALGPLRGAIAQRRIVWQTVVPQEDLRVTGDPVELQQAVGMLCQREIEQTRAGGRVELRVERQGNHAWISVTGAHDSPLELSQATARAIEAKLTASGGRLTVIPIGHRLAYGLVLPLRPVLDDDHVNGQRPAAADAPQTAIDTQRPLEGLRVLAIDDQEDARDALEAVLTMSGARVQLAGSGDEALDVLAQMPANAGPQILLCDIVLGAEDGYLVLARIRDFEARQGVNARDRMPGIALTGFSQAGDQDRARQAGFVMHLAKPVAAPVLIEAILDVTGRARV</sequence>
<comment type="subcellular location">
    <subcellularLocation>
        <location evidence="1">Cell membrane</location>
        <topology evidence="1">Multi-pass membrane protein</topology>
    </subcellularLocation>
</comment>
<dbReference type="Gene3D" id="3.40.50.2300">
    <property type="match status" value="1"/>
</dbReference>
<dbReference type="PROSITE" id="PS50929">
    <property type="entry name" value="ABC_TM1F"/>
    <property type="match status" value="1"/>
</dbReference>
<keyword evidence="9 11" id="KW-0472">Membrane</keyword>
<dbReference type="InterPro" id="IPR027417">
    <property type="entry name" value="P-loop_NTPase"/>
</dbReference>
<proteinExistence type="predicted"/>
<dbReference type="Gene3D" id="3.40.50.300">
    <property type="entry name" value="P-loop containing nucleotide triphosphate hydrolases"/>
    <property type="match status" value="1"/>
</dbReference>
<dbReference type="InterPro" id="IPR036890">
    <property type="entry name" value="HATPase_C_sf"/>
</dbReference>
<dbReference type="Gene3D" id="1.20.1560.10">
    <property type="entry name" value="ABC transporter type 1, transmembrane domain"/>
    <property type="match status" value="1"/>
</dbReference>
<feature type="domain" description="Response regulatory" evidence="12">
    <location>
        <begin position="772"/>
        <end position="898"/>
    </location>
</feature>
<dbReference type="KEGG" id="bcai:K788_0004704"/>
<evidence type="ECO:0000256" key="1">
    <source>
        <dbReference type="ARBA" id="ARBA00004651"/>
    </source>
</evidence>
<dbReference type="Pfam" id="PF00664">
    <property type="entry name" value="ABC_membrane"/>
    <property type="match status" value="1"/>
</dbReference>
<evidence type="ECO:0000256" key="10">
    <source>
        <dbReference type="PROSITE-ProRule" id="PRU00169"/>
    </source>
</evidence>
<dbReference type="GO" id="GO:0140359">
    <property type="term" value="F:ABC-type transporter activity"/>
    <property type="evidence" value="ECO:0007669"/>
    <property type="project" value="InterPro"/>
</dbReference>
<feature type="modified residue" description="4-aspartylphosphate" evidence="10">
    <location>
        <position position="825"/>
    </location>
</feature>
<evidence type="ECO:0000256" key="11">
    <source>
        <dbReference type="SAM" id="Phobius"/>
    </source>
</evidence>
<gene>
    <name evidence="15" type="ORF">K788_0004704</name>
</gene>
<dbReference type="PROSITE" id="PS50110">
    <property type="entry name" value="RESPONSE_REGULATORY"/>
    <property type="match status" value="1"/>
</dbReference>
<dbReference type="CDD" id="cd18582">
    <property type="entry name" value="ABC_6TM_ATM1_ABCB7"/>
    <property type="match status" value="1"/>
</dbReference>
<reference evidence="15 16" key="1">
    <citation type="journal article" date="2014" name="Genome Announc.">
        <title>Draft Genome Sequence of the Haloacid-Degrading Burkholderia caribensis Strain MBA4.</title>
        <authorList>
            <person name="Pan Y."/>
            <person name="Kong K.F."/>
            <person name="Tsang J.S."/>
        </authorList>
    </citation>
    <scope>NUCLEOTIDE SEQUENCE [LARGE SCALE GENOMIC DNA]</scope>
    <source>
        <strain evidence="15 16">MBA4</strain>
    </source>
</reference>
<dbReference type="PANTHER" id="PTHR24221:SF654">
    <property type="entry name" value="ATP-BINDING CASSETTE SUB-FAMILY B MEMBER 6"/>
    <property type="match status" value="1"/>
</dbReference>
<evidence type="ECO:0000313" key="16">
    <source>
        <dbReference type="Proteomes" id="UP000019146"/>
    </source>
</evidence>
<dbReference type="InterPro" id="IPR011006">
    <property type="entry name" value="CheY-like_superfamily"/>
</dbReference>
<dbReference type="GO" id="GO:0005524">
    <property type="term" value="F:ATP binding"/>
    <property type="evidence" value="ECO:0007669"/>
    <property type="project" value="UniProtKB-KW"/>
</dbReference>
<keyword evidence="8 11" id="KW-1133">Transmembrane helix</keyword>
<feature type="transmembrane region" description="Helical" evidence="11">
    <location>
        <begin position="264"/>
        <end position="285"/>
    </location>
</feature>
<organism evidence="15 16">
    <name type="scientific">Paraburkholderia caribensis MBA4</name>
    <dbReference type="NCBI Taxonomy" id="1323664"/>
    <lineage>
        <taxon>Bacteria</taxon>
        <taxon>Pseudomonadati</taxon>
        <taxon>Pseudomonadota</taxon>
        <taxon>Betaproteobacteria</taxon>
        <taxon>Burkholderiales</taxon>
        <taxon>Burkholderiaceae</taxon>
        <taxon>Paraburkholderia</taxon>
    </lineage>
</organism>
<evidence type="ECO:0000256" key="8">
    <source>
        <dbReference type="ARBA" id="ARBA00022989"/>
    </source>
</evidence>
<keyword evidence="10" id="KW-0597">Phosphoprotein</keyword>
<feature type="transmembrane region" description="Helical" evidence="11">
    <location>
        <begin position="178"/>
        <end position="199"/>
    </location>
</feature>
<evidence type="ECO:0000256" key="2">
    <source>
        <dbReference type="ARBA" id="ARBA00022448"/>
    </source>
</evidence>
<feature type="domain" description="ABC transmembrane type-1" evidence="14">
    <location>
        <begin position="40"/>
        <end position="324"/>
    </location>
</feature>
<keyword evidence="4" id="KW-0997">Cell inner membrane</keyword>
<evidence type="ECO:0000256" key="5">
    <source>
        <dbReference type="ARBA" id="ARBA00022692"/>
    </source>
</evidence>
<keyword evidence="7 15" id="KW-0067">ATP-binding</keyword>
<keyword evidence="5 11" id="KW-0812">Transmembrane</keyword>
<dbReference type="InterPro" id="IPR001789">
    <property type="entry name" value="Sig_transdc_resp-reg_receiver"/>
</dbReference>
<name>A0A0P0RK77_9BURK</name>
<dbReference type="GO" id="GO:0005886">
    <property type="term" value="C:plasma membrane"/>
    <property type="evidence" value="ECO:0007669"/>
    <property type="project" value="UniProtKB-SubCell"/>
</dbReference>
<dbReference type="InterPro" id="IPR039421">
    <property type="entry name" value="Type_1_exporter"/>
</dbReference>
<dbReference type="SMART" id="SM00382">
    <property type="entry name" value="AAA"/>
    <property type="match status" value="1"/>
</dbReference>
<dbReference type="Proteomes" id="UP000019146">
    <property type="component" value="Chromosome 2"/>
</dbReference>